<protein>
    <recommendedName>
        <fullName evidence="4">ATP synthase protein I</fullName>
    </recommendedName>
</protein>
<name>A0AAU7DWJ0_9MICO</name>
<keyword evidence="2" id="KW-0472">Membrane</keyword>
<feature type="region of interest" description="Disordered" evidence="1">
    <location>
        <begin position="1"/>
        <end position="75"/>
    </location>
</feature>
<feature type="transmembrane region" description="Helical" evidence="2">
    <location>
        <begin position="129"/>
        <end position="150"/>
    </location>
</feature>
<proteinExistence type="predicted"/>
<evidence type="ECO:0000256" key="2">
    <source>
        <dbReference type="SAM" id="Phobius"/>
    </source>
</evidence>
<keyword evidence="2" id="KW-1133">Transmembrane helix</keyword>
<evidence type="ECO:0000313" key="3">
    <source>
        <dbReference type="EMBL" id="XBH22079.1"/>
    </source>
</evidence>
<evidence type="ECO:0000256" key="1">
    <source>
        <dbReference type="SAM" id="MobiDB-lite"/>
    </source>
</evidence>
<reference evidence="3" key="1">
    <citation type="submission" date="2024-02" db="EMBL/GenBank/DDBJ databases">
        <title>Tomenella chthoni gen. nov. sp. nov., a member of the family Jonesiaceae isolated from bat guano.</title>
        <authorList>
            <person name="Miller S.L."/>
            <person name="King J."/>
            <person name="Sankaranarayanan K."/>
            <person name="Lawson P.A."/>
        </authorList>
    </citation>
    <scope>NUCLEOTIDE SEQUENCE</scope>
    <source>
        <strain evidence="3">BS-20</strain>
    </source>
</reference>
<feature type="transmembrane region" description="Helical" evidence="2">
    <location>
        <begin position="104"/>
        <end position="123"/>
    </location>
</feature>
<feature type="transmembrane region" description="Helical" evidence="2">
    <location>
        <begin position="187"/>
        <end position="207"/>
    </location>
</feature>
<dbReference type="AlphaFoldDB" id="A0AAU7DWJ0"/>
<sequence length="225" mass="23153">MTQQPTPEQPEAGGHSQPAEATSNVTPQETTGGTPTATGQTPAQGANAPEASETGDAAASSSAQPASLWQTGQATPQAPQALADLPVVPAHVTKEIFNSALRSMLILVAVVLVVGSALGYLFAGLPGLWAALMAVGVTLIFSGTTIWSMIYTTDKSPNTTMAVVLGAWVGKMALFVVVLALLSGATFYHKLTFGIIVLLSVFASAILDMRAVVKGRMPYVQPTSS</sequence>
<organism evidence="3">
    <name type="scientific">Jonesiaceae bacterium BS-20</name>
    <dbReference type="NCBI Taxonomy" id="3120821"/>
    <lineage>
        <taxon>Bacteria</taxon>
        <taxon>Bacillati</taxon>
        <taxon>Actinomycetota</taxon>
        <taxon>Actinomycetes</taxon>
        <taxon>Micrococcales</taxon>
        <taxon>Jonesiaceae</taxon>
    </lineage>
</organism>
<feature type="compositionally biased region" description="Low complexity" evidence="1">
    <location>
        <begin position="26"/>
        <end position="46"/>
    </location>
</feature>
<feature type="compositionally biased region" description="Low complexity" evidence="1">
    <location>
        <begin position="57"/>
        <end position="75"/>
    </location>
</feature>
<accession>A0AAU7DWJ0</accession>
<evidence type="ECO:0008006" key="4">
    <source>
        <dbReference type="Google" id="ProtNLM"/>
    </source>
</evidence>
<keyword evidence="2" id="KW-0812">Transmembrane</keyword>
<feature type="transmembrane region" description="Helical" evidence="2">
    <location>
        <begin position="162"/>
        <end position="181"/>
    </location>
</feature>
<gene>
    <name evidence="3" type="ORF">V5R04_02285</name>
</gene>
<dbReference type="EMBL" id="CP146203">
    <property type="protein sequence ID" value="XBH22079.1"/>
    <property type="molecule type" value="Genomic_DNA"/>
</dbReference>